<accession>A0A2T3J3K9</accession>
<dbReference type="EMBL" id="PYMH01000001">
    <property type="protein sequence ID" value="PSU35880.1"/>
    <property type="molecule type" value="Genomic_DNA"/>
</dbReference>
<evidence type="ECO:0008006" key="4">
    <source>
        <dbReference type="Google" id="ProtNLM"/>
    </source>
</evidence>
<keyword evidence="1" id="KW-0732">Signal</keyword>
<name>A0A2T3J3K9_9GAMM</name>
<comment type="caution">
    <text evidence="2">The sequence shown here is derived from an EMBL/GenBank/DDBJ whole genome shotgun (WGS) entry which is preliminary data.</text>
</comment>
<gene>
    <name evidence="2" type="ORF">C9I99_02345</name>
</gene>
<protein>
    <recommendedName>
        <fullName evidence="4">Lipoprotein</fullName>
    </recommendedName>
</protein>
<feature type="signal peptide" evidence="1">
    <location>
        <begin position="1"/>
        <end position="18"/>
    </location>
</feature>
<dbReference type="Proteomes" id="UP000241222">
    <property type="component" value="Unassembled WGS sequence"/>
</dbReference>
<dbReference type="OrthoDB" id="5828552at2"/>
<evidence type="ECO:0000256" key="1">
    <source>
        <dbReference type="SAM" id="SignalP"/>
    </source>
</evidence>
<feature type="chain" id="PRO_5015537814" description="Lipoprotein" evidence="1">
    <location>
        <begin position="19"/>
        <end position="234"/>
    </location>
</feature>
<dbReference type="PROSITE" id="PS51257">
    <property type="entry name" value="PROKAR_LIPOPROTEIN"/>
    <property type="match status" value="1"/>
</dbReference>
<evidence type="ECO:0000313" key="2">
    <source>
        <dbReference type="EMBL" id="PSU35880.1"/>
    </source>
</evidence>
<proteinExistence type="predicted"/>
<keyword evidence="3" id="KW-1185">Reference proteome</keyword>
<sequence>MKKLAVMVVASMFLYGCASPSIDEPSSVIPVDLKKSDLIQVLSEKATTDVLDIQYLLSDADMTNKDMVEFREQLILALGQEQINNSFIPQSEIENLSALAKVKPDGCYVKEEYEYYSPQLQEDVIFVVENMRVCAKDNDYVALDSSIGDFQIDVKYDDTVMTTTRYASNFHNDVKIDEKSYSSLSVGKLTLTEKMLSFETESGLVYDVDKKGIVTRSDIGLIGVIHQPVNGKMY</sequence>
<evidence type="ECO:0000313" key="3">
    <source>
        <dbReference type="Proteomes" id="UP000241222"/>
    </source>
</evidence>
<reference evidence="2 3" key="1">
    <citation type="submission" date="2018-03" db="EMBL/GenBank/DDBJ databases">
        <title>Whole genome sequencing of Histamine producing bacteria.</title>
        <authorList>
            <person name="Butler K."/>
        </authorList>
    </citation>
    <scope>NUCLEOTIDE SEQUENCE [LARGE SCALE GENOMIC DNA]</scope>
    <source>
        <strain evidence="2 3">JCM 13586</strain>
    </source>
</reference>
<dbReference type="AlphaFoldDB" id="A0A2T3J3K9"/>
<dbReference type="RefSeq" id="WP_107347235.1">
    <property type="nucleotide sequence ID" value="NZ_PYMH01000001.1"/>
</dbReference>
<organism evidence="2 3">
    <name type="scientific">Photobacterium lutimaris</name>
    <dbReference type="NCBI Taxonomy" id="388278"/>
    <lineage>
        <taxon>Bacteria</taxon>
        <taxon>Pseudomonadati</taxon>
        <taxon>Pseudomonadota</taxon>
        <taxon>Gammaproteobacteria</taxon>
        <taxon>Vibrionales</taxon>
        <taxon>Vibrionaceae</taxon>
        <taxon>Photobacterium</taxon>
    </lineage>
</organism>